<gene>
    <name evidence="5" type="ORF">AOQ84DRAFT_415800</name>
</gene>
<evidence type="ECO:0000259" key="4">
    <source>
        <dbReference type="Pfam" id="PF13460"/>
    </source>
</evidence>
<evidence type="ECO:0000313" key="6">
    <source>
        <dbReference type="Proteomes" id="UP000250140"/>
    </source>
</evidence>
<dbReference type="InterPro" id="IPR016040">
    <property type="entry name" value="NAD(P)-bd_dom"/>
</dbReference>
<dbReference type="EMBL" id="KV750466">
    <property type="protein sequence ID" value="OCL04614.1"/>
    <property type="molecule type" value="Genomic_DNA"/>
</dbReference>
<dbReference type="Proteomes" id="UP000250140">
    <property type="component" value="Unassembled WGS sequence"/>
</dbReference>
<comment type="similarity">
    <text evidence="1">Belongs to the NmrA-type oxidoreductase family. Isoflavone reductase subfamily.</text>
</comment>
<dbReference type="GO" id="GO:0016491">
    <property type="term" value="F:oxidoreductase activity"/>
    <property type="evidence" value="ECO:0007669"/>
    <property type="project" value="UniProtKB-KW"/>
</dbReference>
<dbReference type="OrthoDB" id="419598at2759"/>
<dbReference type="PANTHER" id="PTHR47706">
    <property type="entry name" value="NMRA-LIKE FAMILY PROTEIN"/>
    <property type="match status" value="1"/>
</dbReference>
<evidence type="ECO:0000256" key="1">
    <source>
        <dbReference type="ARBA" id="ARBA00005725"/>
    </source>
</evidence>
<keyword evidence="2" id="KW-0521">NADP</keyword>
<dbReference type="InterPro" id="IPR036291">
    <property type="entry name" value="NAD(P)-bd_dom_sf"/>
</dbReference>
<evidence type="ECO:0000313" key="5">
    <source>
        <dbReference type="EMBL" id="OCL04614.1"/>
    </source>
</evidence>
<keyword evidence="6" id="KW-1185">Reference proteome</keyword>
<proteinExistence type="inferred from homology"/>
<accession>A0A8E2ETK8</accession>
<feature type="domain" description="NAD(P)-binding" evidence="4">
    <location>
        <begin position="10"/>
        <end position="103"/>
    </location>
</feature>
<evidence type="ECO:0000256" key="3">
    <source>
        <dbReference type="ARBA" id="ARBA00023002"/>
    </source>
</evidence>
<sequence>MAIKKVAWFGNGRLGLPLLTALSTSEFDITVLLRRPRSAYSFLPSSVRTASVDFTQHSTLVDTLSGQDAVVVVTQFVPGSDLDRLQLALIDAAIEAGVKLFIPSEWAPDTVGGNGASGELIGAMTLPPTPVIAMKRVVHNYLMARASEGKIAFATIHPGVILERWIGSIALDFISRAAELPDGGYHPFSMTSLQTVCRALAGVLSNYPQTRNRFHYIADGVATLDQFVTILEHKDPSGKTQPWIRKSIDIVATNAVAIERMKEQPMGVQEFLAGLRVPFFGGLTVWKRLDNRDLGIKDEDRVDVREEMERIAVEAWKRAN</sequence>
<name>A0A8E2ETK8_9PEZI</name>
<dbReference type="PANTHER" id="PTHR47706:SF1">
    <property type="entry name" value="CIPA-LIKE, PUTATIVE (AFU_ORTHOLOGUE AFUA_1G12460)-RELATED"/>
    <property type="match status" value="1"/>
</dbReference>
<dbReference type="Gene3D" id="3.40.50.720">
    <property type="entry name" value="NAD(P)-binding Rossmann-like Domain"/>
    <property type="match status" value="1"/>
</dbReference>
<dbReference type="SUPFAM" id="SSF51735">
    <property type="entry name" value="NAD(P)-binding Rossmann-fold domains"/>
    <property type="match status" value="1"/>
</dbReference>
<evidence type="ECO:0000256" key="2">
    <source>
        <dbReference type="ARBA" id="ARBA00022857"/>
    </source>
</evidence>
<dbReference type="AlphaFoldDB" id="A0A8E2ETK8"/>
<organism evidence="5 6">
    <name type="scientific">Glonium stellatum</name>
    <dbReference type="NCBI Taxonomy" id="574774"/>
    <lineage>
        <taxon>Eukaryota</taxon>
        <taxon>Fungi</taxon>
        <taxon>Dikarya</taxon>
        <taxon>Ascomycota</taxon>
        <taxon>Pezizomycotina</taxon>
        <taxon>Dothideomycetes</taxon>
        <taxon>Pleosporomycetidae</taxon>
        <taxon>Gloniales</taxon>
        <taxon>Gloniaceae</taxon>
        <taxon>Glonium</taxon>
    </lineage>
</organism>
<dbReference type="InterPro" id="IPR051609">
    <property type="entry name" value="NmrA/Isoflavone_reductase-like"/>
</dbReference>
<dbReference type="Pfam" id="PF13460">
    <property type="entry name" value="NAD_binding_10"/>
    <property type="match status" value="1"/>
</dbReference>
<reference evidence="5 6" key="1">
    <citation type="journal article" date="2016" name="Nat. Commun.">
        <title>Ectomycorrhizal ecology is imprinted in the genome of the dominant symbiotic fungus Cenococcum geophilum.</title>
        <authorList>
            <consortium name="DOE Joint Genome Institute"/>
            <person name="Peter M."/>
            <person name="Kohler A."/>
            <person name="Ohm R.A."/>
            <person name="Kuo A."/>
            <person name="Krutzmann J."/>
            <person name="Morin E."/>
            <person name="Arend M."/>
            <person name="Barry K.W."/>
            <person name="Binder M."/>
            <person name="Choi C."/>
            <person name="Clum A."/>
            <person name="Copeland A."/>
            <person name="Grisel N."/>
            <person name="Haridas S."/>
            <person name="Kipfer T."/>
            <person name="LaButti K."/>
            <person name="Lindquist E."/>
            <person name="Lipzen A."/>
            <person name="Maire R."/>
            <person name="Meier B."/>
            <person name="Mihaltcheva S."/>
            <person name="Molinier V."/>
            <person name="Murat C."/>
            <person name="Poggeler S."/>
            <person name="Quandt C.A."/>
            <person name="Sperisen C."/>
            <person name="Tritt A."/>
            <person name="Tisserant E."/>
            <person name="Crous P.W."/>
            <person name="Henrissat B."/>
            <person name="Nehls U."/>
            <person name="Egli S."/>
            <person name="Spatafora J.W."/>
            <person name="Grigoriev I.V."/>
            <person name="Martin F.M."/>
        </authorList>
    </citation>
    <scope>NUCLEOTIDE SEQUENCE [LARGE SCALE GENOMIC DNA]</scope>
    <source>
        <strain evidence="5 6">CBS 207.34</strain>
    </source>
</reference>
<keyword evidence="3" id="KW-0560">Oxidoreductase</keyword>
<protein>
    <submittedName>
        <fullName evidence="5">NAD(P)-binding protein</fullName>
    </submittedName>
</protein>